<accession>A0ABW5GMX1</accession>
<dbReference type="RefSeq" id="WP_345401400.1">
    <property type="nucleotide sequence ID" value="NZ_BAABHG010000012.1"/>
</dbReference>
<dbReference type="InterPro" id="IPR009492">
    <property type="entry name" value="TniQ"/>
</dbReference>
<proteinExistence type="predicted"/>
<evidence type="ECO:0000313" key="3">
    <source>
        <dbReference type="Proteomes" id="UP001597419"/>
    </source>
</evidence>
<feature type="domain" description="TniQ" evidence="1">
    <location>
        <begin position="9"/>
        <end position="162"/>
    </location>
</feature>
<dbReference type="Proteomes" id="UP001597419">
    <property type="component" value="Unassembled WGS sequence"/>
</dbReference>
<reference evidence="3" key="1">
    <citation type="journal article" date="2019" name="Int. J. Syst. Evol. Microbiol.">
        <title>The Global Catalogue of Microorganisms (GCM) 10K type strain sequencing project: providing services to taxonomists for standard genome sequencing and annotation.</title>
        <authorList>
            <consortium name="The Broad Institute Genomics Platform"/>
            <consortium name="The Broad Institute Genome Sequencing Center for Infectious Disease"/>
            <person name="Wu L."/>
            <person name="Ma J."/>
        </authorList>
    </citation>
    <scope>NUCLEOTIDE SEQUENCE [LARGE SCALE GENOMIC DNA]</scope>
    <source>
        <strain evidence="3">CGMCC 4.7643</strain>
    </source>
</reference>
<comment type="caution">
    <text evidence="2">The sequence shown here is derived from an EMBL/GenBank/DDBJ whole genome shotgun (WGS) entry which is preliminary data.</text>
</comment>
<name>A0ABW5GMX1_9PSEU</name>
<evidence type="ECO:0000313" key="2">
    <source>
        <dbReference type="EMBL" id="MFD2462196.1"/>
    </source>
</evidence>
<dbReference type="Pfam" id="PF06527">
    <property type="entry name" value="TniQ"/>
    <property type="match status" value="1"/>
</dbReference>
<keyword evidence="3" id="KW-1185">Reference proteome</keyword>
<sequence>MTTLPRPLPRSLDPLPDESIIGYVLRLAHRLNLSPARLVEITGLNARQRTASIPGLSLAVHAAPDARAAFAHATRLSPGETDALFLSAFADRYPAAHPRGGPNRWGNPATLFDRWLFTRSTRYCPQCLAAGPGRVGSELGGPWRRTWRLPVVFACTRHRRYLDHLCPACQQPALQYSPPGQPRWRTTALHPTQCRIILRRDGAAQRTACAARLAADIAPTIPVSAAMLKLQRRLLSALNYERPSQIRELGQEVAVRHYFTDLQLLTYLIRVSWPHGRDLVPTADLAADLDAHLSDPTEHRHAMNGSRDQIARETPPLEASVCAALLATADSLLGLGSPRELSTELRRLFAHDDRRPGNAAWSWIFRTDRPDCSEGMRQAVTSALQTDVREQHFGSAGGR</sequence>
<evidence type="ECO:0000259" key="1">
    <source>
        <dbReference type="Pfam" id="PF06527"/>
    </source>
</evidence>
<organism evidence="2 3">
    <name type="scientific">Amycolatopsis samaneae</name>
    <dbReference type="NCBI Taxonomy" id="664691"/>
    <lineage>
        <taxon>Bacteria</taxon>
        <taxon>Bacillati</taxon>
        <taxon>Actinomycetota</taxon>
        <taxon>Actinomycetes</taxon>
        <taxon>Pseudonocardiales</taxon>
        <taxon>Pseudonocardiaceae</taxon>
        <taxon>Amycolatopsis</taxon>
    </lineage>
</organism>
<gene>
    <name evidence="2" type="ORF">ACFSYJ_26565</name>
</gene>
<dbReference type="EMBL" id="JBHUKU010000015">
    <property type="protein sequence ID" value="MFD2462196.1"/>
    <property type="molecule type" value="Genomic_DNA"/>
</dbReference>
<protein>
    <submittedName>
        <fullName evidence="2">TniQ family protein</fullName>
    </submittedName>
</protein>